<proteinExistence type="predicted"/>
<protein>
    <submittedName>
        <fullName evidence="1">Uncharacterized protein</fullName>
    </submittedName>
</protein>
<organism evidence="1 2">
    <name type="scientific">Dickeya aquatica</name>
    <dbReference type="NCBI Taxonomy" id="1401087"/>
    <lineage>
        <taxon>Bacteria</taxon>
        <taxon>Pseudomonadati</taxon>
        <taxon>Pseudomonadota</taxon>
        <taxon>Gammaproteobacteria</taxon>
        <taxon>Enterobacterales</taxon>
        <taxon>Pectobacteriaceae</taxon>
        <taxon>Dickeya</taxon>
    </lineage>
</organism>
<dbReference type="EMBL" id="LT615367">
    <property type="protein sequence ID" value="SLM61558.1"/>
    <property type="molecule type" value="Genomic_DNA"/>
</dbReference>
<reference evidence="1 2" key="1">
    <citation type="submission" date="2016-09" db="EMBL/GenBank/DDBJ databases">
        <authorList>
            <person name="Reverchon S."/>
            <person name="Nasser W."/>
            <person name="Leonard S."/>
            <person name="Brochier C."/>
            <person name="Duprey A."/>
        </authorList>
    </citation>
    <scope>NUCLEOTIDE SEQUENCE [LARGE SCALE GENOMIC DNA]</scope>
    <source>
        <strain evidence="1 2">174/2</strain>
    </source>
</reference>
<gene>
    <name evidence="1" type="ORF">DAQ1742_00457</name>
</gene>
<dbReference type="AntiFam" id="ANF00006">
    <property type="entry name" value="Translation of CRISPR region"/>
</dbReference>
<dbReference type="AlphaFoldDB" id="A0A375A646"/>
<evidence type="ECO:0000313" key="1">
    <source>
        <dbReference type="EMBL" id="SLM61558.1"/>
    </source>
</evidence>
<dbReference type="Proteomes" id="UP000294820">
    <property type="component" value="Chromosome 1"/>
</dbReference>
<sequence>MTGLSPLARGTHTAPPLTLAYHRFIPAGAGNTVQSAEIASSQPVYPRWRGEHIGAALDAKSYTGLSPLARGTLRSQTTGKAAPRFIPAGAGNTVDVFSSDEAETVYPRWRGEHPKRKS</sequence>
<dbReference type="KEGG" id="daq:DAQ1742_00457"/>
<keyword evidence="2" id="KW-1185">Reference proteome</keyword>
<dbReference type="AntiFam" id="ANF00057">
    <property type="entry name" value="Translation of E. coli type CRISPR repeat"/>
</dbReference>
<accession>A0A375A646</accession>
<evidence type="ECO:0000313" key="2">
    <source>
        <dbReference type="Proteomes" id="UP000294820"/>
    </source>
</evidence>
<name>A0A375A646_9GAMM</name>